<dbReference type="InterPro" id="IPR000719">
    <property type="entry name" value="Prot_kinase_dom"/>
</dbReference>
<dbReference type="Pfam" id="PF24476">
    <property type="entry name" value="DUF7580"/>
    <property type="match status" value="1"/>
</dbReference>
<dbReference type="InterPro" id="IPR056002">
    <property type="entry name" value="DUF7580"/>
</dbReference>
<dbReference type="Pfam" id="PF14479">
    <property type="entry name" value="HeLo"/>
    <property type="match status" value="1"/>
</dbReference>
<feature type="domain" description="Protein kinase" evidence="1">
    <location>
        <begin position="242"/>
        <end position="523"/>
    </location>
</feature>
<dbReference type="InterPro" id="IPR029498">
    <property type="entry name" value="HeLo_dom"/>
</dbReference>
<reference evidence="2 3" key="1">
    <citation type="submission" date="2019-12" db="EMBL/GenBank/DDBJ databases">
        <title>A genome sequence resource for the geographically widespread anthracnose pathogen Colletotrichum asianum.</title>
        <authorList>
            <person name="Meng Y."/>
        </authorList>
    </citation>
    <scope>NUCLEOTIDE SEQUENCE [LARGE SCALE GENOMIC DNA]</scope>
    <source>
        <strain evidence="2 3">ICMP 18580</strain>
    </source>
</reference>
<accession>A0A8H3VV84</accession>
<evidence type="ECO:0000313" key="3">
    <source>
        <dbReference type="Proteomes" id="UP000434172"/>
    </source>
</evidence>
<dbReference type="PROSITE" id="PS50011">
    <property type="entry name" value="PROTEIN_KINASE_DOM"/>
    <property type="match status" value="1"/>
</dbReference>
<sequence length="555" mass="62718">MDTALGAFGALDVVLRRSMEGLNFWQRFNDSSESARKFYLLVDLQHARLATWKKEWGIEPNNNYRQDHRFRDHQQRVMRQLQYIHATLNDFAANLSMPELLLTQSNASISTNLVQGLNHQSAFSGPRDGVDSGTPTLSSTQGIQWALREDRLEKDLDFLTKLVDGLYSILPPPRHDPARHLVLSNSLTSLNPNDLTRIGHMGINPAFYAVLVWVNSCVPCSNGAQLGNHQLQTSLLSPIDCQENRSKFMARYQGELVLAEKKVCTAAWGDVAQLNVLKARIDQIVTRLQTPKKPTELSTLPCRGSIIIRDNPTAEDRTTWTYIIIYSADHPHFTSLRNLLSQKKRTSGNQTSGKVHFSLGKRFALARTLGRAVMYLHLANWLHKAIRSENIVFFIDEDNHIRTHLPYIVGFEYSRLDVVGEQTENAEDKPDHRYYRHPRAMAVPVSEHHQVLDGPGRYSKAYDIYSMGVVLLEIGRFMSAKSITEAYGLSKHATLEDVRNVFIEKAIPDLRLAMGDVYVDAVLICLNGSLDNLVGQSLDQAFYENVVCQLDMCSA</sequence>
<dbReference type="PANTHER" id="PTHR37542:SF3">
    <property type="entry name" value="PRION-INHIBITION AND PROPAGATION HELO DOMAIN-CONTAINING PROTEIN"/>
    <property type="match status" value="1"/>
</dbReference>
<gene>
    <name evidence="2" type="ORF">GQ607_015633</name>
</gene>
<dbReference type="InterPro" id="IPR011009">
    <property type="entry name" value="Kinase-like_dom_sf"/>
</dbReference>
<dbReference type="AlphaFoldDB" id="A0A8H3VV84"/>
<keyword evidence="3" id="KW-1185">Reference proteome</keyword>
<protein>
    <recommendedName>
        <fullName evidence="1">Protein kinase domain-containing protein</fullName>
    </recommendedName>
</protein>
<dbReference type="OrthoDB" id="1911848at2759"/>
<dbReference type="GO" id="GO:0004672">
    <property type="term" value="F:protein kinase activity"/>
    <property type="evidence" value="ECO:0007669"/>
    <property type="project" value="InterPro"/>
</dbReference>
<dbReference type="InterPro" id="IPR038305">
    <property type="entry name" value="HeLo_sf"/>
</dbReference>
<dbReference type="GO" id="GO:0005524">
    <property type="term" value="F:ATP binding"/>
    <property type="evidence" value="ECO:0007669"/>
    <property type="project" value="InterPro"/>
</dbReference>
<organism evidence="2 3">
    <name type="scientific">Colletotrichum asianum</name>
    <dbReference type="NCBI Taxonomy" id="702518"/>
    <lineage>
        <taxon>Eukaryota</taxon>
        <taxon>Fungi</taxon>
        <taxon>Dikarya</taxon>
        <taxon>Ascomycota</taxon>
        <taxon>Pezizomycotina</taxon>
        <taxon>Sordariomycetes</taxon>
        <taxon>Hypocreomycetidae</taxon>
        <taxon>Glomerellales</taxon>
        <taxon>Glomerellaceae</taxon>
        <taxon>Colletotrichum</taxon>
        <taxon>Colletotrichum gloeosporioides species complex</taxon>
    </lineage>
</organism>
<comment type="caution">
    <text evidence="2">The sequence shown here is derived from an EMBL/GenBank/DDBJ whole genome shotgun (WGS) entry which is preliminary data.</text>
</comment>
<dbReference type="Proteomes" id="UP000434172">
    <property type="component" value="Unassembled WGS sequence"/>
</dbReference>
<dbReference type="EMBL" id="WOWK01000137">
    <property type="protein sequence ID" value="KAF0317116.1"/>
    <property type="molecule type" value="Genomic_DNA"/>
</dbReference>
<dbReference type="Gene3D" id="1.20.120.1020">
    <property type="entry name" value="Prion-inhibition and propagation, HeLo domain"/>
    <property type="match status" value="1"/>
</dbReference>
<evidence type="ECO:0000313" key="2">
    <source>
        <dbReference type="EMBL" id="KAF0317116.1"/>
    </source>
</evidence>
<dbReference type="SUPFAM" id="SSF56112">
    <property type="entry name" value="Protein kinase-like (PK-like)"/>
    <property type="match status" value="1"/>
</dbReference>
<proteinExistence type="predicted"/>
<dbReference type="PANTHER" id="PTHR37542">
    <property type="entry name" value="HELO DOMAIN-CONTAINING PROTEIN-RELATED"/>
    <property type="match status" value="1"/>
</dbReference>
<name>A0A8H3VV84_9PEZI</name>
<evidence type="ECO:0000259" key="1">
    <source>
        <dbReference type="PROSITE" id="PS50011"/>
    </source>
</evidence>
<dbReference type="Gene3D" id="1.10.510.10">
    <property type="entry name" value="Transferase(Phosphotransferase) domain 1"/>
    <property type="match status" value="1"/>
</dbReference>